<dbReference type="OrthoDB" id="9803832at2"/>
<evidence type="ECO:0000313" key="3">
    <source>
        <dbReference type="Proteomes" id="UP000295573"/>
    </source>
</evidence>
<sequence>MSVIAQVFVVLAGVFHLAVFAMESLLFRKPSTYKRFRVKDDTEAAVARPWAFNQGFYNLFLALGALGGLIAGGDKGHAIALFACACMAGAGIVLIASDRRMAQAAALQAAPPIAALVLAAVL</sequence>
<dbReference type="EMBL" id="SLWR01000007">
    <property type="protein sequence ID" value="TCO46384.1"/>
    <property type="molecule type" value="Genomic_DNA"/>
</dbReference>
<gene>
    <name evidence="2" type="ORF">EV646_107409</name>
</gene>
<keyword evidence="1" id="KW-1133">Transmembrane helix</keyword>
<evidence type="ECO:0000256" key="1">
    <source>
        <dbReference type="SAM" id="Phobius"/>
    </source>
</evidence>
<accession>A0A4R2IMW6</accession>
<reference evidence="2 3" key="1">
    <citation type="journal article" date="2015" name="Stand. Genomic Sci.">
        <title>Genomic Encyclopedia of Bacterial and Archaeal Type Strains, Phase III: the genomes of soil and plant-associated and newly described type strains.</title>
        <authorList>
            <person name="Whitman W.B."/>
            <person name="Woyke T."/>
            <person name="Klenk H.P."/>
            <person name="Zhou Y."/>
            <person name="Lilburn T.G."/>
            <person name="Beck B.J."/>
            <person name="De Vos P."/>
            <person name="Vandamme P."/>
            <person name="Eisen J.A."/>
            <person name="Garrity G."/>
            <person name="Hugenholtz P."/>
            <person name="Kyrpides N.C."/>
        </authorList>
    </citation>
    <scope>NUCLEOTIDE SEQUENCE [LARGE SCALE GENOMIC DNA]</scope>
    <source>
        <strain evidence="2 3">VKM Ac-2541</strain>
    </source>
</reference>
<dbReference type="AlphaFoldDB" id="A0A4R2IMW6"/>
<feature type="transmembrane region" description="Helical" evidence="1">
    <location>
        <begin position="55"/>
        <end position="72"/>
    </location>
</feature>
<dbReference type="Proteomes" id="UP000295573">
    <property type="component" value="Unassembled WGS sequence"/>
</dbReference>
<proteinExistence type="predicted"/>
<keyword evidence="1" id="KW-0472">Membrane</keyword>
<feature type="transmembrane region" description="Helical" evidence="1">
    <location>
        <begin position="6"/>
        <end position="27"/>
    </location>
</feature>
<dbReference type="InterPro" id="IPR009732">
    <property type="entry name" value="DUF1304"/>
</dbReference>
<organism evidence="2 3">
    <name type="scientific">Kribbella antiqua</name>
    <dbReference type="NCBI Taxonomy" id="2512217"/>
    <lineage>
        <taxon>Bacteria</taxon>
        <taxon>Bacillati</taxon>
        <taxon>Actinomycetota</taxon>
        <taxon>Actinomycetes</taxon>
        <taxon>Propionibacteriales</taxon>
        <taxon>Kribbellaceae</taxon>
        <taxon>Kribbella</taxon>
    </lineage>
</organism>
<evidence type="ECO:0000313" key="2">
    <source>
        <dbReference type="EMBL" id="TCO46384.1"/>
    </source>
</evidence>
<keyword evidence="1" id="KW-0812">Transmembrane</keyword>
<feature type="transmembrane region" description="Helical" evidence="1">
    <location>
        <begin position="78"/>
        <end position="97"/>
    </location>
</feature>
<dbReference type="Pfam" id="PF06993">
    <property type="entry name" value="DUF1304"/>
    <property type="match status" value="1"/>
</dbReference>
<comment type="caution">
    <text evidence="2">The sequence shown here is derived from an EMBL/GenBank/DDBJ whole genome shotgun (WGS) entry which is preliminary data.</text>
</comment>
<name>A0A4R2IMW6_9ACTN</name>
<dbReference type="RefSeq" id="WP_132151442.1">
    <property type="nucleotide sequence ID" value="NZ_SLWR01000007.1"/>
</dbReference>
<protein>
    <submittedName>
        <fullName evidence="2">Putative membrane protein</fullName>
    </submittedName>
</protein>
<keyword evidence="3" id="KW-1185">Reference proteome</keyword>